<feature type="domain" description="Outer membrane protein beta-barrel" evidence="3">
    <location>
        <begin position="7"/>
        <end position="187"/>
    </location>
</feature>
<proteinExistence type="predicted"/>
<sequence>MKKILLATALIAGFVGTASASGVGPYVGVQGGYSWMNLGNKSSHDNGLSGDIHAGYLFPLTSSLSLGPEMGLGTNFYSPKEAGWKLDTNYYVPVMAKLQWQVSNELYFFGKAGITYVSQTQKDSGLSYDNSDWHASFGLGAGYNLSQNLALEASYNYVDGDDIDNSNTRKNNTSRFQNVSVGVNYSF</sequence>
<dbReference type="Pfam" id="PF13505">
    <property type="entry name" value="OMP_b-brl"/>
    <property type="match status" value="1"/>
</dbReference>
<keyword evidence="5" id="KW-1185">Reference proteome</keyword>
<dbReference type="RefSeq" id="WP_089074732.1">
    <property type="nucleotide sequence ID" value="NZ_CBCSAM010000003.1"/>
</dbReference>
<dbReference type="InterPro" id="IPR027385">
    <property type="entry name" value="Beta-barrel_OMP"/>
</dbReference>
<feature type="signal peptide" evidence="2">
    <location>
        <begin position="1"/>
        <end position="20"/>
    </location>
</feature>
<evidence type="ECO:0000256" key="1">
    <source>
        <dbReference type="ARBA" id="ARBA00022729"/>
    </source>
</evidence>
<dbReference type="AlphaFoldDB" id="A0A220VHG4"/>
<dbReference type="InterPro" id="IPR011250">
    <property type="entry name" value="OMP/PagP_B-barrel"/>
</dbReference>
<keyword evidence="1 2" id="KW-0732">Signal</keyword>
<reference evidence="4 5" key="1">
    <citation type="journal article" date="2016" name="Int. J. Syst. Evol. Microbiol.">
        <title>Paraphotobacterium marinum gen. nov., sp. nov., a member of the family Vibrionaceae, isolated from surface seawater.</title>
        <authorList>
            <person name="Huang Z."/>
            <person name="Dong C."/>
            <person name="Shao Z."/>
        </authorList>
    </citation>
    <scope>NUCLEOTIDE SEQUENCE [LARGE SCALE GENOMIC DNA]</scope>
    <source>
        <strain evidence="4 5">NSCS20N07D</strain>
    </source>
</reference>
<dbReference type="KEGG" id="pmai:CF386_12355"/>
<gene>
    <name evidence="4" type="ORF">CF386_12355</name>
</gene>
<feature type="chain" id="PRO_5012103723" description="Outer membrane protein beta-barrel domain-containing protein" evidence="2">
    <location>
        <begin position="21"/>
        <end position="187"/>
    </location>
</feature>
<name>A0A220VHG4_9GAMM</name>
<protein>
    <recommendedName>
        <fullName evidence="3">Outer membrane protein beta-barrel domain-containing protein</fullName>
    </recommendedName>
</protein>
<dbReference type="Proteomes" id="UP000242175">
    <property type="component" value="Chromosome small"/>
</dbReference>
<accession>A0A220VHG4</accession>
<dbReference type="EMBL" id="CP022356">
    <property type="protein sequence ID" value="ASK79824.1"/>
    <property type="molecule type" value="Genomic_DNA"/>
</dbReference>
<dbReference type="OrthoDB" id="5864618at2"/>
<dbReference type="Gene3D" id="2.40.160.20">
    <property type="match status" value="1"/>
</dbReference>
<evidence type="ECO:0000313" key="5">
    <source>
        <dbReference type="Proteomes" id="UP000242175"/>
    </source>
</evidence>
<evidence type="ECO:0000313" key="4">
    <source>
        <dbReference type="EMBL" id="ASK79824.1"/>
    </source>
</evidence>
<evidence type="ECO:0000259" key="3">
    <source>
        <dbReference type="Pfam" id="PF13505"/>
    </source>
</evidence>
<dbReference type="SUPFAM" id="SSF56925">
    <property type="entry name" value="OMPA-like"/>
    <property type="match status" value="1"/>
</dbReference>
<evidence type="ECO:0000256" key="2">
    <source>
        <dbReference type="SAM" id="SignalP"/>
    </source>
</evidence>
<organism evidence="4 5">
    <name type="scientific">Paraphotobacterium marinum</name>
    <dbReference type="NCBI Taxonomy" id="1755811"/>
    <lineage>
        <taxon>Bacteria</taxon>
        <taxon>Pseudomonadati</taxon>
        <taxon>Pseudomonadota</taxon>
        <taxon>Gammaproteobacteria</taxon>
        <taxon>Vibrionales</taxon>
        <taxon>Vibrionaceae</taxon>
        <taxon>Paraphotobacterium</taxon>
    </lineage>
</organism>